<gene>
    <name evidence="1" type="ORF">LMG28688_04029</name>
</gene>
<name>A0A6J5GAP0_9BURK</name>
<accession>A0A6J5GAP0</accession>
<dbReference type="EMBL" id="CADIKL010000020">
    <property type="protein sequence ID" value="CAB3795027.1"/>
    <property type="molecule type" value="Genomic_DNA"/>
</dbReference>
<evidence type="ECO:0000313" key="1">
    <source>
        <dbReference type="EMBL" id="CAB3795027.1"/>
    </source>
</evidence>
<evidence type="ECO:0000313" key="2">
    <source>
        <dbReference type="Proteomes" id="UP000494119"/>
    </source>
</evidence>
<keyword evidence="2" id="KW-1185">Reference proteome</keyword>
<dbReference type="Proteomes" id="UP000494119">
    <property type="component" value="Unassembled WGS sequence"/>
</dbReference>
<proteinExistence type="predicted"/>
<organism evidence="1 2">
    <name type="scientific">Paraburkholderia caffeinitolerans</name>
    <dbReference type="NCBI Taxonomy" id="1723730"/>
    <lineage>
        <taxon>Bacteria</taxon>
        <taxon>Pseudomonadati</taxon>
        <taxon>Pseudomonadota</taxon>
        <taxon>Betaproteobacteria</taxon>
        <taxon>Burkholderiales</taxon>
        <taxon>Burkholderiaceae</taxon>
        <taxon>Paraburkholderia</taxon>
    </lineage>
</organism>
<sequence length="210" mass="23722">MCCVDTSGSSGGKRAGFAVVDIHAVKFPTLFESALSGFAPIAGYEISNSLRCYKAETLRNPLFFKPVLDLGFVSGQRGFEIAVRMLFYLTLVSWLLRLGGGSRLRYGASCEREWRVTTESVIVARKVPRKPTEHPARQHVPKESSLRHSRDKIRVPWARAVRLARGVFTMREFRQVCRCAPSCLFFYLARTKLRQTDHRSIGTTSDHRPA</sequence>
<dbReference type="AlphaFoldDB" id="A0A6J5GAP0"/>
<protein>
    <submittedName>
        <fullName evidence="1">Uncharacterized protein</fullName>
    </submittedName>
</protein>
<reference evidence="1 2" key="1">
    <citation type="submission" date="2020-04" db="EMBL/GenBank/DDBJ databases">
        <authorList>
            <person name="De Canck E."/>
        </authorList>
    </citation>
    <scope>NUCLEOTIDE SEQUENCE [LARGE SCALE GENOMIC DNA]</scope>
    <source>
        <strain evidence="1 2">LMG 28688</strain>
    </source>
</reference>